<organism evidence="2">
    <name type="scientific">marine metagenome</name>
    <dbReference type="NCBI Taxonomy" id="408172"/>
    <lineage>
        <taxon>unclassified sequences</taxon>
        <taxon>metagenomes</taxon>
        <taxon>ecological metagenomes</taxon>
    </lineage>
</organism>
<gene>
    <name evidence="2" type="ORF">METZ01_LOCUS12677</name>
</gene>
<dbReference type="Pfam" id="PF06439">
    <property type="entry name" value="3keto-disac_hyd"/>
    <property type="match status" value="1"/>
</dbReference>
<sequence>MGPTLFISLIFFIVGCSKTNTSWTILFDGQKVTGMRGFKMGSFPWGGWAIENGTLKTLPEGDHIDIITTEQYKNFELELEWKVSAGGNSGIFHHGTETNYAIWQSAPEMQVLDDGVHHDGKNTKTSAGALYGLIAPVNKTLKPVGEFNRVKISAQNNHIEYWLNDSKIIEFELKSPALTKLIIGSKFRDMPNFAQADNGHIGLQHHGEEVWFRNIRIRKL</sequence>
<dbReference type="AlphaFoldDB" id="A0A381P2C6"/>
<evidence type="ECO:0000313" key="2">
    <source>
        <dbReference type="EMBL" id="SUZ59823.1"/>
    </source>
</evidence>
<feature type="domain" description="3-keto-alpha-glucoside-1,2-lyase/3-keto-2-hydroxy-glucal hydratase" evidence="1">
    <location>
        <begin position="23"/>
        <end position="218"/>
    </location>
</feature>
<dbReference type="EMBL" id="UINC01000700">
    <property type="protein sequence ID" value="SUZ59823.1"/>
    <property type="molecule type" value="Genomic_DNA"/>
</dbReference>
<dbReference type="Gene3D" id="2.60.120.560">
    <property type="entry name" value="Exo-inulinase, domain 1"/>
    <property type="match status" value="1"/>
</dbReference>
<dbReference type="InterPro" id="IPR010496">
    <property type="entry name" value="AL/BT2_dom"/>
</dbReference>
<proteinExistence type="predicted"/>
<protein>
    <recommendedName>
        <fullName evidence="1">3-keto-alpha-glucoside-1,2-lyase/3-keto-2-hydroxy-glucal hydratase domain-containing protein</fullName>
    </recommendedName>
</protein>
<evidence type="ECO:0000259" key="1">
    <source>
        <dbReference type="Pfam" id="PF06439"/>
    </source>
</evidence>
<name>A0A381P2C6_9ZZZZ</name>
<dbReference type="GO" id="GO:0016787">
    <property type="term" value="F:hydrolase activity"/>
    <property type="evidence" value="ECO:0007669"/>
    <property type="project" value="InterPro"/>
</dbReference>
<accession>A0A381P2C6</accession>
<reference evidence="2" key="1">
    <citation type="submission" date="2018-05" db="EMBL/GenBank/DDBJ databases">
        <authorList>
            <person name="Lanie J.A."/>
            <person name="Ng W.-L."/>
            <person name="Kazmierczak K.M."/>
            <person name="Andrzejewski T.M."/>
            <person name="Davidsen T.M."/>
            <person name="Wayne K.J."/>
            <person name="Tettelin H."/>
            <person name="Glass J.I."/>
            <person name="Rusch D."/>
            <person name="Podicherti R."/>
            <person name="Tsui H.-C.T."/>
            <person name="Winkler M.E."/>
        </authorList>
    </citation>
    <scope>NUCLEOTIDE SEQUENCE</scope>
</reference>